<organism evidence="3 4">
    <name type="scientific">Portibacter lacus</name>
    <dbReference type="NCBI Taxonomy" id="1099794"/>
    <lineage>
        <taxon>Bacteria</taxon>
        <taxon>Pseudomonadati</taxon>
        <taxon>Bacteroidota</taxon>
        <taxon>Saprospiria</taxon>
        <taxon>Saprospirales</taxon>
        <taxon>Haliscomenobacteraceae</taxon>
        <taxon>Portibacter</taxon>
    </lineage>
</organism>
<dbReference type="AlphaFoldDB" id="A0AA37WC80"/>
<dbReference type="RefSeq" id="WP_235293042.1">
    <property type="nucleotide sequence ID" value="NZ_BSOH01000005.1"/>
</dbReference>
<dbReference type="Proteomes" id="UP001156666">
    <property type="component" value="Unassembled WGS sequence"/>
</dbReference>
<comment type="caution">
    <text evidence="3">The sequence shown here is derived from an EMBL/GenBank/DDBJ whole genome shotgun (WGS) entry which is preliminary data.</text>
</comment>
<accession>A0AA37WC80</accession>
<dbReference type="NCBIfam" id="TIGR04183">
    <property type="entry name" value="Por_Secre_tail"/>
    <property type="match status" value="1"/>
</dbReference>
<evidence type="ECO:0000256" key="1">
    <source>
        <dbReference type="ARBA" id="ARBA00022729"/>
    </source>
</evidence>
<evidence type="ECO:0000313" key="3">
    <source>
        <dbReference type="EMBL" id="GLR16241.1"/>
    </source>
</evidence>
<reference evidence="3" key="2">
    <citation type="submission" date="2023-01" db="EMBL/GenBank/DDBJ databases">
        <title>Draft genome sequence of Portibacter lacus strain NBRC 108769.</title>
        <authorList>
            <person name="Sun Q."/>
            <person name="Mori K."/>
        </authorList>
    </citation>
    <scope>NUCLEOTIDE SEQUENCE</scope>
    <source>
        <strain evidence="3">NBRC 108769</strain>
    </source>
</reference>
<dbReference type="Gene3D" id="2.130.10.130">
    <property type="entry name" value="Integrin alpha, N-terminal"/>
    <property type="match status" value="1"/>
</dbReference>
<name>A0AA37WC80_9BACT</name>
<feature type="domain" description="Secretion system C-terminal sorting" evidence="2">
    <location>
        <begin position="665"/>
        <end position="721"/>
    </location>
</feature>
<dbReference type="Pfam" id="PF13517">
    <property type="entry name" value="FG-GAP_3"/>
    <property type="match status" value="1"/>
</dbReference>
<dbReference type="PANTHER" id="PTHR44103:SF1">
    <property type="entry name" value="PROPROTEIN CONVERTASE P"/>
    <property type="match status" value="1"/>
</dbReference>
<proteinExistence type="predicted"/>
<dbReference type="InterPro" id="IPR013517">
    <property type="entry name" value="FG-GAP"/>
</dbReference>
<dbReference type="PANTHER" id="PTHR44103">
    <property type="entry name" value="PROPROTEIN CONVERTASE P"/>
    <property type="match status" value="1"/>
</dbReference>
<dbReference type="Pfam" id="PF18962">
    <property type="entry name" value="Por_Secre_tail"/>
    <property type="match status" value="1"/>
</dbReference>
<dbReference type="SUPFAM" id="SSF69318">
    <property type="entry name" value="Integrin alpha N-terminal domain"/>
    <property type="match status" value="2"/>
</dbReference>
<evidence type="ECO:0000259" key="2">
    <source>
        <dbReference type="Pfam" id="PF18962"/>
    </source>
</evidence>
<dbReference type="InterPro" id="IPR028994">
    <property type="entry name" value="Integrin_alpha_N"/>
</dbReference>
<gene>
    <name evidence="3" type="ORF">GCM10007940_08560</name>
</gene>
<keyword evidence="1" id="KW-0732">Signal</keyword>
<evidence type="ECO:0000313" key="4">
    <source>
        <dbReference type="Proteomes" id="UP001156666"/>
    </source>
</evidence>
<keyword evidence="4" id="KW-1185">Reference proteome</keyword>
<sequence length="729" mass="80438">MRNIFTILSTLFVFSLLGQNNLPLEVEFTNYLNPLTGGFESPQIQQINLNDDGMLDLMVFDRKGSVIRTFVYDESNEFKYRYAPEYEEAFPAIPCWVKVRDFNGDGVDDLFTCGVTDPVTGVEVFIGSREDGKLKFTAYNHPNGPYNIIYYERNGDHKQLYVGNNGIPGIRDVDGDGDVDILGFQPSGGYMYYFKNMSLERGYGLDSLVFERVDDCWGNFYEGGLIPDIKLNADNESCAIPLGSETASTRHEGITVTVFDKNGDGVQDLLIGEVSSSNLIYVENGGTVDDAFATFKEVDFPSDDVPVDQQIFVGSFIVDVDQDGAQDILTAPNSQFGTNTNQISYYRNVDSKFKLQREDWLVGESVDLGTDSHPGFIDHNGDGLLDIVVGSYGLIGIDGGAQTRLFLFENKGTIDIPVYELVDDNYLDFLAFSDFDKSYSPSFGDLDGDLDLDMILGTLSGDFIYLENTAGVGNPVSFANPIFDYKMLDAKNNTTKATIADINDDGLGDIIVGGRNSYSLPESIGSFKYFPNEGSVGSPEFSNDSAVLGLGAVNVKDAGVSRVSATPKFYRNGDQMLLFVGNETGRIAVYEVKEDEPYELLFSDLLGQYYGRRMTIDVADIDNDGYLEMVTGNERGGLNFFNTVVQVSGEISSKKPSAKPSALSVYPNPVRSQLFIEPSQSNVHIYNNLGQLVEVLSGNVSEINVTSYEAGFYYLHTKNEIVKFIKLGR</sequence>
<dbReference type="EMBL" id="BSOH01000005">
    <property type="protein sequence ID" value="GLR16241.1"/>
    <property type="molecule type" value="Genomic_DNA"/>
</dbReference>
<dbReference type="InterPro" id="IPR026444">
    <property type="entry name" value="Secre_tail"/>
</dbReference>
<reference evidence="3" key="1">
    <citation type="journal article" date="2014" name="Int. J. Syst. Evol. Microbiol.">
        <title>Complete genome sequence of Corynebacterium casei LMG S-19264T (=DSM 44701T), isolated from a smear-ripened cheese.</title>
        <authorList>
            <consortium name="US DOE Joint Genome Institute (JGI-PGF)"/>
            <person name="Walter F."/>
            <person name="Albersmeier A."/>
            <person name="Kalinowski J."/>
            <person name="Ruckert C."/>
        </authorList>
    </citation>
    <scope>NUCLEOTIDE SEQUENCE</scope>
    <source>
        <strain evidence="3">NBRC 108769</strain>
    </source>
</reference>
<protein>
    <recommendedName>
        <fullName evidence="2">Secretion system C-terminal sorting domain-containing protein</fullName>
    </recommendedName>
</protein>